<feature type="domain" description="EamA" evidence="3">
    <location>
        <begin position="160"/>
        <end position="287"/>
    </location>
</feature>
<accession>A0A0K8P3C4</accession>
<comment type="caution">
    <text evidence="4">The sequence shown here is derived from an EMBL/GenBank/DDBJ whole genome shotgun (WGS) entry which is preliminary data.</text>
</comment>
<feature type="transmembrane region" description="Helical" evidence="2">
    <location>
        <begin position="103"/>
        <end position="125"/>
    </location>
</feature>
<evidence type="ECO:0000313" key="5">
    <source>
        <dbReference type="Proteomes" id="UP000037660"/>
    </source>
</evidence>
<evidence type="ECO:0000256" key="2">
    <source>
        <dbReference type="SAM" id="Phobius"/>
    </source>
</evidence>
<feature type="compositionally biased region" description="Basic and acidic residues" evidence="1">
    <location>
        <begin position="297"/>
        <end position="311"/>
    </location>
</feature>
<reference evidence="5" key="1">
    <citation type="submission" date="2015-07" db="EMBL/GenBank/DDBJ databases">
        <title>Discovery of a poly(ethylene terephthalate assimilation.</title>
        <authorList>
            <person name="Yoshida S."/>
            <person name="Hiraga K."/>
            <person name="Takehana T."/>
            <person name="Taniguchi I."/>
            <person name="Yamaji H."/>
            <person name="Maeda Y."/>
            <person name="Toyohara K."/>
            <person name="Miyamoto K."/>
            <person name="Kimura Y."/>
            <person name="Oda K."/>
        </authorList>
    </citation>
    <scope>NUCLEOTIDE SEQUENCE [LARGE SCALE GENOMIC DNA]</scope>
    <source>
        <strain evidence="5">NBRC 110686 / TISTR 2288 / 201-F6</strain>
    </source>
</reference>
<dbReference type="Pfam" id="PF00892">
    <property type="entry name" value="EamA"/>
    <property type="match status" value="2"/>
</dbReference>
<feature type="transmembrane region" description="Helical" evidence="2">
    <location>
        <begin position="248"/>
        <end position="266"/>
    </location>
</feature>
<keyword evidence="2" id="KW-0472">Membrane</keyword>
<dbReference type="Proteomes" id="UP000037660">
    <property type="component" value="Unassembled WGS sequence"/>
</dbReference>
<keyword evidence="5" id="KW-1185">Reference proteome</keyword>
<evidence type="ECO:0000313" key="4">
    <source>
        <dbReference type="EMBL" id="GAP37049.1"/>
    </source>
</evidence>
<feature type="transmembrane region" description="Helical" evidence="2">
    <location>
        <begin position="132"/>
        <end position="149"/>
    </location>
</feature>
<evidence type="ECO:0000259" key="3">
    <source>
        <dbReference type="Pfam" id="PF00892"/>
    </source>
</evidence>
<dbReference type="STRING" id="1547922.ISF6_2904"/>
<feature type="transmembrane region" description="Helical" evidence="2">
    <location>
        <begin position="217"/>
        <end position="236"/>
    </location>
</feature>
<feature type="region of interest" description="Disordered" evidence="1">
    <location>
        <begin position="297"/>
        <end position="328"/>
    </location>
</feature>
<dbReference type="SUPFAM" id="SSF103481">
    <property type="entry name" value="Multidrug resistance efflux transporter EmrE"/>
    <property type="match status" value="2"/>
</dbReference>
<dbReference type="InterPro" id="IPR000620">
    <property type="entry name" value="EamA_dom"/>
</dbReference>
<feature type="transmembrane region" description="Helical" evidence="2">
    <location>
        <begin position="191"/>
        <end position="211"/>
    </location>
</feature>
<keyword evidence="2" id="KW-0812">Transmembrane</keyword>
<proteinExistence type="predicted"/>
<dbReference type="PANTHER" id="PTHR22911">
    <property type="entry name" value="ACYL-MALONYL CONDENSING ENZYME-RELATED"/>
    <property type="match status" value="1"/>
</dbReference>
<dbReference type="AlphaFoldDB" id="A0A0K8P3C4"/>
<feature type="transmembrane region" description="Helical" evidence="2">
    <location>
        <begin position="155"/>
        <end position="179"/>
    </location>
</feature>
<feature type="transmembrane region" description="Helical" evidence="2">
    <location>
        <begin position="45"/>
        <end position="63"/>
    </location>
</feature>
<reference evidence="4 5" key="2">
    <citation type="journal article" date="2016" name="Science">
        <title>A bacterium that degrades and assimilates poly(ethylene terephthalate).</title>
        <authorList>
            <person name="Yoshida S."/>
            <person name="Hiraga K."/>
            <person name="Takehana T."/>
            <person name="Taniguchi I."/>
            <person name="Yamaji H."/>
            <person name="Maeda Y."/>
            <person name="Toyohara K."/>
            <person name="Miyamoto K."/>
            <person name="Kimura Y."/>
            <person name="Oda K."/>
        </authorList>
    </citation>
    <scope>NUCLEOTIDE SEQUENCE [LARGE SCALE GENOMIC DNA]</scope>
    <source>
        <strain evidence="5">NBRC 110686 / TISTR 2288 / 201-F6</strain>
    </source>
</reference>
<feature type="domain" description="EamA" evidence="3">
    <location>
        <begin position="17"/>
        <end position="148"/>
    </location>
</feature>
<protein>
    <submittedName>
        <fullName evidence="4">Membrane protein</fullName>
    </submittedName>
</protein>
<keyword evidence="2" id="KW-1133">Transmembrane helix</keyword>
<dbReference type="GO" id="GO:0016020">
    <property type="term" value="C:membrane"/>
    <property type="evidence" value="ECO:0007669"/>
    <property type="project" value="InterPro"/>
</dbReference>
<gene>
    <name evidence="4" type="ORF">ISF6_2904</name>
</gene>
<feature type="transmembrane region" description="Helical" evidence="2">
    <location>
        <begin position="75"/>
        <end position="97"/>
    </location>
</feature>
<dbReference type="InterPro" id="IPR037185">
    <property type="entry name" value="EmrE-like"/>
</dbReference>
<dbReference type="PANTHER" id="PTHR22911:SF79">
    <property type="entry name" value="MOBA-LIKE NTP TRANSFERASE DOMAIN-CONTAINING PROTEIN"/>
    <property type="match status" value="1"/>
</dbReference>
<sequence>MSAGARPRAAPGHARALAGMLLVTLLWSTAGVVSRQLESARGFEVTFWRSAFTALALAAWLAVQHGRGLPALLRAGGAPLWISGAMWCVMFTCFMLALTLTTVANVLITMSLSPLFTALLARFVLGHPVPRRTWVAIVFAGAGIVWMYGHNLSGGSGALLGSLVALGVPVASAINWIVLQRAGGRVDLVPALLIGALASAALTLPAAWPTTASAADLGWLAGLGILQLAVPCVIAVRLARALPAAEIALLALLEIVFGIAWAWLGAGERPEAAVLAGGGLVLLTLALNEAVGLRARARDDDTQNNDERRDPAAASRPLAGPAGGHPAR</sequence>
<organism evidence="4 5">
    <name type="scientific">Piscinibacter sakaiensis</name>
    <name type="common">Ideonella sakaiensis</name>
    <dbReference type="NCBI Taxonomy" id="1547922"/>
    <lineage>
        <taxon>Bacteria</taxon>
        <taxon>Pseudomonadati</taxon>
        <taxon>Pseudomonadota</taxon>
        <taxon>Betaproteobacteria</taxon>
        <taxon>Burkholderiales</taxon>
        <taxon>Sphaerotilaceae</taxon>
        <taxon>Piscinibacter</taxon>
    </lineage>
</organism>
<name>A0A0K8P3C4_PISS1</name>
<evidence type="ECO:0000256" key="1">
    <source>
        <dbReference type="SAM" id="MobiDB-lite"/>
    </source>
</evidence>
<dbReference type="EMBL" id="BBYR01000041">
    <property type="protein sequence ID" value="GAP37049.1"/>
    <property type="molecule type" value="Genomic_DNA"/>
</dbReference>
<feature type="transmembrane region" description="Helical" evidence="2">
    <location>
        <begin position="272"/>
        <end position="291"/>
    </location>
</feature>